<keyword evidence="2" id="KW-1185">Reference proteome</keyword>
<proteinExistence type="predicted"/>
<dbReference type="Proteomes" id="UP000290567">
    <property type="component" value="Unassembled WGS sequence"/>
</dbReference>
<organism evidence="1 2">
    <name type="scientific">Enterococcus florum</name>
    <dbReference type="NCBI Taxonomy" id="2480627"/>
    <lineage>
        <taxon>Bacteria</taxon>
        <taxon>Bacillati</taxon>
        <taxon>Bacillota</taxon>
        <taxon>Bacilli</taxon>
        <taxon>Lactobacillales</taxon>
        <taxon>Enterococcaceae</taxon>
        <taxon>Enterococcus</taxon>
    </lineage>
</organism>
<comment type="caution">
    <text evidence="1">The sequence shown here is derived from an EMBL/GenBank/DDBJ whole genome shotgun (WGS) entry which is preliminary data.</text>
</comment>
<dbReference type="AlphaFoldDB" id="A0A4P5PB81"/>
<sequence>MGLLRFIKESIKEGYDEAKAEHEQGAATYQELKAAPITLEKKALALACPMREVLLSSDMGGFSPHLYKLGMLDSKQKKEARDLLARDFDIYGKEEIEHNQLIQARQKLFAEWEKDDQEVDTATLLTLANVHLYILTTAIDADYITFDQVQTDISTLVDTLTQKLHVDSWQTYAALFKQGEEQLAINNRLGRKLIHSRIRWLLEDEESPWVNLNWADQ</sequence>
<dbReference type="RefSeq" id="WP_175580113.1">
    <property type="nucleotide sequence ID" value="NZ_BJCC01000025.1"/>
</dbReference>
<name>A0A4P5PB81_9ENTE</name>
<protein>
    <submittedName>
        <fullName evidence="1">Uncharacterized protein</fullName>
    </submittedName>
</protein>
<dbReference type="EMBL" id="BJCC01000025">
    <property type="protein sequence ID" value="GCF94956.1"/>
    <property type="molecule type" value="Genomic_DNA"/>
</dbReference>
<accession>A0A4P5PB81</accession>
<gene>
    <name evidence="1" type="ORF">NRIC_28470</name>
</gene>
<evidence type="ECO:0000313" key="1">
    <source>
        <dbReference type="EMBL" id="GCF94956.1"/>
    </source>
</evidence>
<evidence type="ECO:0000313" key="2">
    <source>
        <dbReference type="Proteomes" id="UP000290567"/>
    </source>
</evidence>
<reference evidence="2" key="1">
    <citation type="submission" date="2019-02" db="EMBL/GenBank/DDBJ databases">
        <title>Draft genome sequence of Enterococcus sp. Gos25-1.</title>
        <authorList>
            <person name="Tanaka N."/>
            <person name="Shiwa Y."/>
            <person name="Fujita N."/>
        </authorList>
    </citation>
    <scope>NUCLEOTIDE SEQUENCE [LARGE SCALE GENOMIC DNA]</scope>
    <source>
        <strain evidence="2">Gos25-1</strain>
    </source>
</reference>